<dbReference type="Proteomes" id="UP001644719">
    <property type="component" value="Unassembled WGS sequence"/>
</dbReference>
<dbReference type="RefSeq" id="WP_173770043.1">
    <property type="nucleotide sequence ID" value="NZ_JAAIPU010000005.1"/>
</dbReference>
<dbReference type="EMBL" id="JAAITS010000039">
    <property type="protein sequence ID" value="NSG86388.1"/>
    <property type="molecule type" value="Genomic_DNA"/>
</dbReference>
<comment type="caution">
    <text evidence="1">The sequence shown here is derived from an EMBL/GenBank/DDBJ whole genome shotgun (WGS) entry which is preliminary data.</text>
</comment>
<name>A0ABX2H8G1_9FIRM</name>
<evidence type="ECO:0000313" key="2">
    <source>
        <dbReference type="Proteomes" id="UP001644719"/>
    </source>
</evidence>
<sequence>MKDAIKTLYEHWINVHTTTPAEKSAFEVINEAAKGQAEHDPLYAAIVDYSEVIQYEAFKEGVLTALSLLHPLPEQGDNNI</sequence>
<proteinExistence type="predicted"/>
<gene>
    <name evidence="1" type="ORF">G5B17_13455</name>
</gene>
<organism evidence="1 2">
    <name type="scientific">Blautia faecis</name>
    <dbReference type="NCBI Taxonomy" id="871665"/>
    <lineage>
        <taxon>Bacteria</taxon>
        <taxon>Bacillati</taxon>
        <taxon>Bacillota</taxon>
        <taxon>Clostridia</taxon>
        <taxon>Lachnospirales</taxon>
        <taxon>Lachnospiraceae</taxon>
        <taxon>Blautia</taxon>
    </lineage>
</organism>
<dbReference type="GeneID" id="69512533"/>
<accession>A0ABX2H8G1</accession>
<keyword evidence="2" id="KW-1185">Reference proteome</keyword>
<evidence type="ECO:0000313" key="1">
    <source>
        <dbReference type="EMBL" id="NSG86388.1"/>
    </source>
</evidence>
<protein>
    <submittedName>
        <fullName evidence="1">Uncharacterized protein</fullName>
    </submittedName>
</protein>
<reference evidence="1 2" key="1">
    <citation type="journal article" date="2020" name="Cell Host Microbe">
        <title>Functional and Genomic Variation between Human-Derived Isolates of Lachnospiraceae Reveals Inter- and Intra-Species Diversity.</title>
        <authorList>
            <person name="Sorbara M.T."/>
            <person name="Littmann E.R."/>
            <person name="Fontana E."/>
            <person name="Moody T.U."/>
            <person name="Kohout C.E."/>
            <person name="Gjonbalaj M."/>
            <person name="Eaton V."/>
            <person name="Seok R."/>
            <person name="Leiner I.M."/>
            <person name="Pamer E.G."/>
        </authorList>
    </citation>
    <scope>NUCLEOTIDE SEQUENCE [LARGE SCALE GENOMIC DNA]</scope>
    <source>
        <strain evidence="1 2">MSK.17.74</strain>
    </source>
</reference>